<evidence type="ECO:0000313" key="2">
    <source>
        <dbReference type="Proteomes" id="UP000224634"/>
    </source>
</evidence>
<organism evidence="1 2">
    <name type="scientific">Polytolypa hystricis (strain UAMH7299)</name>
    <dbReference type="NCBI Taxonomy" id="1447883"/>
    <lineage>
        <taxon>Eukaryota</taxon>
        <taxon>Fungi</taxon>
        <taxon>Dikarya</taxon>
        <taxon>Ascomycota</taxon>
        <taxon>Pezizomycotina</taxon>
        <taxon>Eurotiomycetes</taxon>
        <taxon>Eurotiomycetidae</taxon>
        <taxon>Onygenales</taxon>
        <taxon>Onygenales incertae sedis</taxon>
        <taxon>Polytolypa</taxon>
    </lineage>
</organism>
<evidence type="ECO:0000313" key="1">
    <source>
        <dbReference type="EMBL" id="PGG94998.1"/>
    </source>
</evidence>
<dbReference type="EMBL" id="PDNA01000557">
    <property type="protein sequence ID" value="PGG94998.1"/>
    <property type="molecule type" value="Genomic_DNA"/>
</dbReference>
<gene>
    <name evidence="1" type="ORF">AJ80_10056</name>
</gene>
<accession>A0A2B7WEJ0</accession>
<dbReference type="Proteomes" id="UP000224634">
    <property type="component" value="Unassembled WGS sequence"/>
</dbReference>
<protein>
    <submittedName>
        <fullName evidence="1">Uncharacterized protein</fullName>
    </submittedName>
</protein>
<proteinExistence type="predicted"/>
<comment type="caution">
    <text evidence="1">The sequence shown here is derived from an EMBL/GenBank/DDBJ whole genome shotgun (WGS) entry which is preliminary data.</text>
</comment>
<sequence>MLEAGILTEKRKKVPTRPQRPLSLYEQRIYLGKGRAAAVAAVGMTINLRTRAESQLNQEADKYKMGRAAALQKSLETPHQFHAADIQFQLYQNMMAITDYSNNIQDFVKDWRSTLSKDKSTVEYYAKKNGDEKGTFSILNEEDFDGLPVSSQGAGTAIMRINGMDLELTNTGYTPAAACNLVSLGQLLHEGFNFEIIREKGLVKGFEVTDPYGNAFFAIILSA</sequence>
<reference evidence="1 2" key="1">
    <citation type="submission" date="2017-10" db="EMBL/GenBank/DDBJ databases">
        <title>Comparative genomics in systemic dimorphic fungi from Ajellomycetaceae.</title>
        <authorList>
            <person name="Munoz J.F."/>
            <person name="Mcewen J.G."/>
            <person name="Clay O.K."/>
            <person name="Cuomo C.A."/>
        </authorList>
    </citation>
    <scope>NUCLEOTIDE SEQUENCE [LARGE SCALE GENOMIC DNA]</scope>
    <source>
        <strain evidence="1 2">UAMH7299</strain>
    </source>
</reference>
<dbReference type="AlphaFoldDB" id="A0A2B7WEJ0"/>
<name>A0A2B7WEJ0_POLH7</name>
<dbReference type="STRING" id="1447883.A0A2B7WEJ0"/>
<keyword evidence="2" id="KW-1185">Reference proteome</keyword>